<accession>A0A9W6BI99</accession>
<dbReference type="EMBL" id="BRXU01000005">
    <property type="protein sequence ID" value="GLC52270.1"/>
    <property type="molecule type" value="Genomic_DNA"/>
</dbReference>
<keyword evidence="3" id="KW-1185">Reference proteome</keyword>
<protein>
    <submittedName>
        <fullName evidence="2">Uncharacterized protein</fullName>
    </submittedName>
</protein>
<organism evidence="2 3">
    <name type="scientific">Pleodorina starrii</name>
    <dbReference type="NCBI Taxonomy" id="330485"/>
    <lineage>
        <taxon>Eukaryota</taxon>
        <taxon>Viridiplantae</taxon>
        <taxon>Chlorophyta</taxon>
        <taxon>core chlorophytes</taxon>
        <taxon>Chlorophyceae</taxon>
        <taxon>CS clade</taxon>
        <taxon>Chlamydomonadales</taxon>
        <taxon>Volvocaceae</taxon>
        <taxon>Pleodorina</taxon>
    </lineage>
</organism>
<proteinExistence type="predicted"/>
<sequence>MGDESGLLEIQGWAIGQLGARFPFRGVGAKNVLFIKGGCLRLNTKHRDWRARPLGDGGGRALQAERGLVRQSSSSSSGDGGRWPLATGDGGRSPPARLSAVRQSSSSGDGGRWPPATGAARGYMAWTDPVKDTKTASRGDLGCERRYGMDGVK</sequence>
<dbReference type="AlphaFoldDB" id="A0A9W6BI99"/>
<gene>
    <name evidence="2" type="primary">PLESTMB000300</name>
    <name evidence="2" type="ORF">PLESTB_000603300</name>
</gene>
<feature type="region of interest" description="Disordered" evidence="1">
    <location>
        <begin position="50"/>
        <end position="153"/>
    </location>
</feature>
<feature type="compositionally biased region" description="Basic and acidic residues" evidence="1">
    <location>
        <begin position="129"/>
        <end position="153"/>
    </location>
</feature>
<comment type="caution">
    <text evidence="2">The sequence shown here is derived from an EMBL/GenBank/DDBJ whole genome shotgun (WGS) entry which is preliminary data.</text>
</comment>
<name>A0A9W6BI99_9CHLO</name>
<evidence type="ECO:0000256" key="1">
    <source>
        <dbReference type="SAM" id="MobiDB-lite"/>
    </source>
</evidence>
<evidence type="ECO:0000313" key="3">
    <source>
        <dbReference type="Proteomes" id="UP001165080"/>
    </source>
</evidence>
<dbReference type="Proteomes" id="UP001165080">
    <property type="component" value="Unassembled WGS sequence"/>
</dbReference>
<reference evidence="2 3" key="1">
    <citation type="journal article" date="2023" name="Commun. Biol.">
        <title>Reorganization of the ancestral sex-determining regions during the evolution of trioecy in Pleodorina starrii.</title>
        <authorList>
            <person name="Takahashi K."/>
            <person name="Suzuki S."/>
            <person name="Kawai-Toyooka H."/>
            <person name="Yamamoto K."/>
            <person name="Hamaji T."/>
            <person name="Ootsuki R."/>
            <person name="Yamaguchi H."/>
            <person name="Kawachi M."/>
            <person name="Higashiyama T."/>
            <person name="Nozaki H."/>
        </authorList>
    </citation>
    <scope>NUCLEOTIDE SEQUENCE [LARGE SCALE GENOMIC DNA]</scope>
    <source>
        <strain evidence="2 3">NIES-4479</strain>
    </source>
</reference>
<evidence type="ECO:0000313" key="2">
    <source>
        <dbReference type="EMBL" id="GLC52270.1"/>
    </source>
</evidence>